<keyword evidence="6" id="KW-1185">Reference proteome</keyword>
<dbReference type="Gene3D" id="1.10.260.40">
    <property type="entry name" value="lambda repressor-like DNA-binding domains"/>
    <property type="match status" value="1"/>
</dbReference>
<dbReference type="Proteomes" id="UP001644719">
    <property type="component" value="Unassembled WGS sequence"/>
</dbReference>
<keyword evidence="1" id="KW-0805">Transcription regulation</keyword>
<evidence type="ECO:0000259" key="4">
    <source>
        <dbReference type="PROSITE" id="PS50943"/>
    </source>
</evidence>
<protein>
    <submittedName>
        <fullName evidence="5">Helix-turn-helix domain-containing protein</fullName>
    </submittedName>
</protein>
<dbReference type="InterPro" id="IPR001387">
    <property type="entry name" value="Cro/C1-type_HTH"/>
</dbReference>
<sequence length="103" mass="11402">MSTLFDDLKQGLQEAIAYEKGQGTARIKTYTIAPVKEYSSAEIRNIRMKAGMTQSVFAAYMGVSKKTVEAWEGGRTHPSGPAFRLLEVLASDNPERTNYVVVK</sequence>
<dbReference type="EMBL" id="JAAITS010000054">
    <property type="protein sequence ID" value="NSG86922.1"/>
    <property type="molecule type" value="Genomic_DNA"/>
</dbReference>
<evidence type="ECO:0000256" key="1">
    <source>
        <dbReference type="ARBA" id="ARBA00023015"/>
    </source>
</evidence>
<evidence type="ECO:0000256" key="3">
    <source>
        <dbReference type="ARBA" id="ARBA00023163"/>
    </source>
</evidence>
<feature type="domain" description="HTH cro/C1-type" evidence="4">
    <location>
        <begin position="43"/>
        <end position="79"/>
    </location>
</feature>
<reference evidence="5 6" key="1">
    <citation type="journal article" date="2020" name="Cell Host Microbe">
        <title>Functional and Genomic Variation between Human-Derived Isolates of Lachnospiraceae Reveals Inter- and Intra-Species Diversity.</title>
        <authorList>
            <person name="Sorbara M.T."/>
            <person name="Littmann E.R."/>
            <person name="Fontana E."/>
            <person name="Moody T.U."/>
            <person name="Kohout C.E."/>
            <person name="Gjonbalaj M."/>
            <person name="Eaton V."/>
            <person name="Seok R."/>
            <person name="Leiner I.M."/>
            <person name="Pamer E.G."/>
        </authorList>
    </citation>
    <scope>NUCLEOTIDE SEQUENCE [LARGE SCALE GENOMIC DNA]</scope>
    <source>
        <strain evidence="5 6">MSK.17.74</strain>
    </source>
</reference>
<accession>A0ABX2HBU9</accession>
<organism evidence="5 6">
    <name type="scientific">Blautia faecis</name>
    <dbReference type="NCBI Taxonomy" id="871665"/>
    <lineage>
        <taxon>Bacteria</taxon>
        <taxon>Bacillati</taxon>
        <taxon>Bacillota</taxon>
        <taxon>Clostridia</taxon>
        <taxon>Lachnospirales</taxon>
        <taxon>Lachnospiraceae</taxon>
        <taxon>Blautia</taxon>
    </lineage>
</organism>
<dbReference type="SUPFAM" id="SSF47413">
    <property type="entry name" value="lambda repressor-like DNA-binding domains"/>
    <property type="match status" value="1"/>
</dbReference>
<keyword evidence="2" id="KW-0238">DNA-binding</keyword>
<dbReference type="InterPro" id="IPR010982">
    <property type="entry name" value="Lambda_DNA-bd_dom_sf"/>
</dbReference>
<dbReference type="RefSeq" id="WP_148463088.1">
    <property type="nucleotide sequence ID" value="NZ_JAAITS010000054.1"/>
</dbReference>
<dbReference type="PANTHER" id="PTHR36511">
    <property type="entry name" value="MERR FAMILY BACTERIAL REGULATORY PROTEIN"/>
    <property type="match status" value="1"/>
</dbReference>
<proteinExistence type="predicted"/>
<evidence type="ECO:0000313" key="5">
    <source>
        <dbReference type="EMBL" id="NSG86922.1"/>
    </source>
</evidence>
<comment type="caution">
    <text evidence="5">The sequence shown here is derived from an EMBL/GenBank/DDBJ whole genome shotgun (WGS) entry which is preliminary data.</text>
</comment>
<name>A0ABX2HBU9_9FIRM</name>
<gene>
    <name evidence="5" type="ORF">G5B17_16245</name>
</gene>
<evidence type="ECO:0000256" key="2">
    <source>
        <dbReference type="ARBA" id="ARBA00023125"/>
    </source>
</evidence>
<dbReference type="PANTHER" id="PTHR36511:SF3">
    <property type="entry name" value="ANTITOXIN HIGA-2"/>
    <property type="match status" value="1"/>
</dbReference>
<keyword evidence="3" id="KW-0804">Transcription</keyword>
<dbReference type="InterPro" id="IPR052359">
    <property type="entry name" value="HTH-type_reg/antitoxin"/>
</dbReference>
<dbReference type="PROSITE" id="PS50943">
    <property type="entry name" value="HTH_CROC1"/>
    <property type="match status" value="1"/>
</dbReference>
<evidence type="ECO:0000313" key="6">
    <source>
        <dbReference type="Proteomes" id="UP001644719"/>
    </source>
</evidence>
<dbReference type="SMART" id="SM00530">
    <property type="entry name" value="HTH_XRE"/>
    <property type="match status" value="1"/>
</dbReference>
<dbReference type="Pfam" id="PF01381">
    <property type="entry name" value="HTH_3"/>
    <property type="match status" value="1"/>
</dbReference>
<dbReference type="CDD" id="cd00093">
    <property type="entry name" value="HTH_XRE"/>
    <property type="match status" value="1"/>
</dbReference>